<reference evidence="3 4" key="1">
    <citation type="submission" date="2016-02" db="EMBL/GenBank/DDBJ databases">
        <title>Comparison of Clostridium stercorarium subspecies using comparative genomics and transcriptomics.</title>
        <authorList>
            <person name="Schellenberg J."/>
            <person name="Thallinger G."/>
            <person name="Levin D.B."/>
            <person name="Zhang X."/>
            <person name="Alvare G."/>
            <person name="Fristensky B."/>
            <person name="Sparling R."/>
        </authorList>
    </citation>
    <scope>NUCLEOTIDE SEQUENCE [LARGE SCALE GENOMIC DNA]</scope>
    <source>
        <strain evidence="3 4">DSM 2910</strain>
    </source>
</reference>
<accession>A0A1B1YG16</accession>
<gene>
    <name evidence="3" type="ORF">CSTERTH_12040</name>
</gene>
<dbReference type="RefSeq" id="WP_015360145.1">
    <property type="nucleotide sequence ID" value="NZ_CP014672.1"/>
</dbReference>
<dbReference type="EMBL" id="CP014672">
    <property type="protein sequence ID" value="ANW99712.1"/>
    <property type="molecule type" value="Genomic_DNA"/>
</dbReference>
<feature type="coiled-coil region" evidence="1">
    <location>
        <begin position="82"/>
        <end position="116"/>
    </location>
</feature>
<sequence length="202" mass="21653">MKRKRKFYILMALAAILSTVIIAHAATSAQPGSEFDPLVTKSYVDEQIQKLAEKIGSGKSTGSSKQTGSVDEQVIDNLRTDIRDLTNLIIDAYTKIQSLEKQNLELIQRIQALESGFVVVEATKGQVVVLGAGSEIIVRSGETTAISGMSGGLADVTGAKDLVTGDKVPNQHLLISSRDDGRGVKVVSDKAYMLIRGSYSVQ</sequence>
<evidence type="ECO:0000256" key="1">
    <source>
        <dbReference type="SAM" id="Coils"/>
    </source>
</evidence>
<keyword evidence="1" id="KW-0175">Coiled coil</keyword>
<evidence type="ECO:0000256" key="2">
    <source>
        <dbReference type="SAM" id="SignalP"/>
    </source>
</evidence>
<protein>
    <submittedName>
        <fullName evidence="3">Uncharacterized protein</fullName>
    </submittedName>
</protein>
<feature type="chain" id="PRO_5008532863" evidence="2">
    <location>
        <begin position="26"/>
        <end position="202"/>
    </location>
</feature>
<feature type="signal peptide" evidence="2">
    <location>
        <begin position="1"/>
        <end position="25"/>
    </location>
</feature>
<keyword evidence="2" id="KW-0732">Signal</keyword>
<proteinExistence type="predicted"/>
<dbReference type="AlphaFoldDB" id="A0A1B1YG16"/>
<evidence type="ECO:0000313" key="3">
    <source>
        <dbReference type="EMBL" id="ANW99712.1"/>
    </source>
</evidence>
<dbReference type="OrthoDB" id="2381664at2"/>
<organism evidence="3 4">
    <name type="scientific">Thermoclostridium stercorarium subsp. thermolacticum DSM 2910</name>
    <dbReference type="NCBI Taxonomy" id="1121336"/>
    <lineage>
        <taxon>Bacteria</taxon>
        <taxon>Bacillati</taxon>
        <taxon>Bacillota</taxon>
        <taxon>Clostridia</taxon>
        <taxon>Eubacteriales</taxon>
        <taxon>Oscillospiraceae</taxon>
        <taxon>Thermoclostridium</taxon>
    </lineage>
</organism>
<dbReference type="Proteomes" id="UP000092971">
    <property type="component" value="Chromosome"/>
</dbReference>
<name>A0A1B1YG16_THEST</name>
<evidence type="ECO:0000313" key="4">
    <source>
        <dbReference type="Proteomes" id="UP000092971"/>
    </source>
</evidence>